<dbReference type="PROSITE" id="PS00135">
    <property type="entry name" value="TRYPSIN_SER"/>
    <property type="match status" value="1"/>
</dbReference>
<comment type="similarity">
    <text evidence="2">Belongs to the peptidase S1 family. CLIP subfamily.</text>
</comment>
<keyword evidence="1" id="KW-1015">Disulfide bond</keyword>
<name>A0AB39Z2G2_DROSZ</name>
<feature type="chain" id="PRO_5046059979" evidence="3">
    <location>
        <begin position="23"/>
        <end position="290"/>
    </location>
</feature>
<sequence length="290" mass="31612">MRVFAAGLLAVLASLFFGESEGLSSLLTNECGTTRHPSRVRRVVGGHNADRFANPWMVMVIGNDTFCSGSLITSLFVLTSASCLSISPKEVRLGEYDTECTSGDCLSSRLVININGQFIHPQYNFGLSTKNDIALLRMATKVVYSDYIRPICLSVDMPLPRPRQKFTATGWGRTSFSQTSHILQTTTLNLYDRKLCNGIFNQKLDSSQLCVGIENSDTCAGDSGGPLAAKIKYNNVRNGTSSGKTRRTFQFGIVSFGSSSCNGIGIYTNVNHYTNWIVNTIAKATSPRKG</sequence>
<evidence type="ECO:0000256" key="1">
    <source>
        <dbReference type="ARBA" id="ARBA00023157"/>
    </source>
</evidence>
<organism evidence="5 6">
    <name type="scientific">Drosophila suzukii</name>
    <name type="common">Spotted-wing drosophila fruit fly</name>
    <dbReference type="NCBI Taxonomy" id="28584"/>
    <lineage>
        <taxon>Eukaryota</taxon>
        <taxon>Metazoa</taxon>
        <taxon>Ecdysozoa</taxon>
        <taxon>Arthropoda</taxon>
        <taxon>Hexapoda</taxon>
        <taxon>Insecta</taxon>
        <taxon>Pterygota</taxon>
        <taxon>Neoptera</taxon>
        <taxon>Endopterygota</taxon>
        <taxon>Diptera</taxon>
        <taxon>Brachycera</taxon>
        <taxon>Muscomorpha</taxon>
        <taxon>Ephydroidea</taxon>
        <taxon>Drosophilidae</taxon>
        <taxon>Drosophila</taxon>
        <taxon>Sophophora</taxon>
    </lineage>
</organism>
<dbReference type="GO" id="GO:0006508">
    <property type="term" value="P:proteolysis"/>
    <property type="evidence" value="ECO:0007669"/>
    <property type="project" value="UniProtKB-KW"/>
</dbReference>
<dbReference type="GeneID" id="108008137"/>
<dbReference type="SMART" id="SM00020">
    <property type="entry name" value="Tryp_SPc"/>
    <property type="match status" value="1"/>
</dbReference>
<dbReference type="PRINTS" id="PR00722">
    <property type="entry name" value="CHYMOTRYPSIN"/>
</dbReference>
<protein>
    <submittedName>
        <fullName evidence="6">CLIP domain-containing serine protease B15</fullName>
    </submittedName>
</protein>
<dbReference type="Proteomes" id="UP001652628">
    <property type="component" value="Chromosome 2R"/>
</dbReference>
<dbReference type="GO" id="GO:0004252">
    <property type="term" value="F:serine-type endopeptidase activity"/>
    <property type="evidence" value="ECO:0007669"/>
    <property type="project" value="InterPro"/>
</dbReference>
<keyword evidence="5" id="KW-1185">Reference proteome</keyword>
<gene>
    <name evidence="6" type="primary">LOC108008137</name>
</gene>
<dbReference type="PANTHER" id="PTHR24256">
    <property type="entry name" value="TRYPTASE-RELATED"/>
    <property type="match status" value="1"/>
</dbReference>
<dbReference type="InterPro" id="IPR001314">
    <property type="entry name" value="Peptidase_S1A"/>
</dbReference>
<dbReference type="InterPro" id="IPR043504">
    <property type="entry name" value="Peptidase_S1_PA_chymotrypsin"/>
</dbReference>
<proteinExistence type="inferred from homology"/>
<evidence type="ECO:0000313" key="5">
    <source>
        <dbReference type="Proteomes" id="UP001652628"/>
    </source>
</evidence>
<dbReference type="AlphaFoldDB" id="A0AB39Z2G2"/>
<reference evidence="6" key="1">
    <citation type="submission" date="2025-08" db="UniProtKB">
        <authorList>
            <consortium name="RefSeq"/>
        </authorList>
    </citation>
    <scope>IDENTIFICATION</scope>
</reference>
<dbReference type="RefSeq" id="XP_016927416.3">
    <property type="nucleotide sequence ID" value="XM_017071927.3"/>
</dbReference>
<dbReference type="InterPro" id="IPR051487">
    <property type="entry name" value="Ser/Thr_Proteases_Immune/Dev"/>
</dbReference>
<dbReference type="Gene3D" id="2.40.10.10">
    <property type="entry name" value="Trypsin-like serine proteases"/>
    <property type="match status" value="2"/>
</dbReference>
<evidence type="ECO:0000256" key="3">
    <source>
        <dbReference type="SAM" id="SignalP"/>
    </source>
</evidence>
<evidence type="ECO:0000256" key="2">
    <source>
        <dbReference type="ARBA" id="ARBA00024195"/>
    </source>
</evidence>
<keyword evidence="6" id="KW-0645">Protease</keyword>
<dbReference type="CDD" id="cd00190">
    <property type="entry name" value="Tryp_SPc"/>
    <property type="match status" value="1"/>
</dbReference>
<keyword evidence="6" id="KW-0378">Hydrolase</keyword>
<evidence type="ECO:0000313" key="6">
    <source>
        <dbReference type="RefSeq" id="XP_016927416.3"/>
    </source>
</evidence>
<accession>A0AB39Z2G2</accession>
<dbReference type="GO" id="GO:0005576">
    <property type="term" value="C:extracellular region"/>
    <property type="evidence" value="ECO:0007669"/>
    <property type="project" value="UniProtKB-SubCell"/>
</dbReference>
<evidence type="ECO:0000259" key="4">
    <source>
        <dbReference type="PROSITE" id="PS50240"/>
    </source>
</evidence>
<feature type="domain" description="Peptidase S1" evidence="4">
    <location>
        <begin position="43"/>
        <end position="282"/>
    </location>
</feature>
<dbReference type="Pfam" id="PF00089">
    <property type="entry name" value="Trypsin"/>
    <property type="match status" value="1"/>
</dbReference>
<keyword evidence="3" id="KW-0732">Signal</keyword>
<feature type="signal peptide" evidence="3">
    <location>
        <begin position="1"/>
        <end position="22"/>
    </location>
</feature>
<dbReference type="SUPFAM" id="SSF50494">
    <property type="entry name" value="Trypsin-like serine proteases"/>
    <property type="match status" value="1"/>
</dbReference>
<dbReference type="InterPro" id="IPR009003">
    <property type="entry name" value="Peptidase_S1_PA"/>
</dbReference>
<dbReference type="InterPro" id="IPR001254">
    <property type="entry name" value="Trypsin_dom"/>
</dbReference>
<dbReference type="PROSITE" id="PS50240">
    <property type="entry name" value="TRYPSIN_DOM"/>
    <property type="match status" value="1"/>
</dbReference>
<dbReference type="InterPro" id="IPR033116">
    <property type="entry name" value="TRYPSIN_SER"/>
</dbReference>